<dbReference type="PATRIC" id="fig|405446.3.peg.1387"/>
<gene>
    <name evidence="5" type="ORF">ABB27_09515</name>
</gene>
<dbReference type="Gene3D" id="2.20.200.10">
    <property type="entry name" value="Outer membrane efflux proteins (OEP)"/>
    <property type="match status" value="1"/>
</dbReference>
<keyword evidence="2" id="KW-1134">Transmembrane beta strand</keyword>
<keyword evidence="2" id="KW-0564">Palmitate</keyword>
<dbReference type="PROSITE" id="PS51257">
    <property type="entry name" value="PROKAR_LIPOPROTEIN"/>
    <property type="match status" value="1"/>
</dbReference>
<dbReference type="Gene3D" id="1.20.1600.10">
    <property type="entry name" value="Outer membrane efflux proteins (OEP)"/>
    <property type="match status" value="1"/>
</dbReference>
<dbReference type="NCBIfam" id="TIGR01845">
    <property type="entry name" value="outer_NodT"/>
    <property type="match status" value="1"/>
</dbReference>
<dbReference type="PANTHER" id="PTHR30203:SF32">
    <property type="entry name" value="CATION EFFLUX SYSTEM PROTEIN CUSC"/>
    <property type="match status" value="1"/>
</dbReference>
<dbReference type="AlphaFoldDB" id="A0A0R0CNR4"/>
<sequence>MKKTMKALHPLLLSAALGAVLTACATTPSADPAADLRVPAVYGRGDAAANAPVQAIEHEVTAPVADIRADAWWQGFADPNLDRLVARVLDSNTDMASAGLKLQRARAQAGLASADLWPQANGSASASGSRSIDSSDDWSRSNSASVSLGWELDLWGKLRGQRDIAQWEAQATAQDLQSTALILVGQSAELYWQLGYLNQAIATGQANLERLQRTASLVQAQFNAGGVSRLEVRQAQQNIESQKAAQSQLEQQRVETRNALTVLLDGQPWPLAEEPQNLDVAHSPALAEGTPAELLARRPDLRAAELRLRQSLKSIKVTATSYYPSLSLSGSVGSSSTSLGDVLSNPVATLGAGLSLPFLKFRQMQLDIKSADLSYQIAANDFRRTLYTALSEVDNALSARTRLAEQVAAAQASHDEAVEIARLYEVRYRAGATDLRTWLEAEQTRRNAELSLAQTKRSQLLNDVTLYKALGGAAT</sequence>
<comment type="caution">
    <text evidence="5">The sequence shown here is derived from an EMBL/GenBank/DDBJ whole genome shotgun (WGS) entry which is preliminary data.</text>
</comment>
<keyword evidence="2" id="KW-0732">Signal</keyword>
<feature type="coiled-coil region" evidence="3">
    <location>
        <begin position="232"/>
        <end position="259"/>
    </location>
</feature>
<dbReference type="GO" id="GO:0015562">
    <property type="term" value="F:efflux transmembrane transporter activity"/>
    <property type="evidence" value="ECO:0007669"/>
    <property type="project" value="InterPro"/>
</dbReference>
<name>A0A0R0CNR4_9GAMM</name>
<accession>A0A0R0CNR4</accession>
<reference evidence="5 6" key="1">
    <citation type="submission" date="2015-05" db="EMBL/GenBank/DDBJ databases">
        <title>Genome sequencing and analysis of members of genus Stenotrophomonas.</title>
        <authorList>
            <person name="Patil P.P."/>
            <person name="Midha S."/>
            <person name="Patil P.B."/>
        </authorList>
    </citation>
    <scope>NUCLEOTIDE SEQUENCE [LARGE SCALE GENOMIC DNA]</scope>
    <source>
        <strain evidence="5 6">DSM 18941</strain>
    </source>
</reference>
<keyword evidence="2" id="KW-0472">Membrane</keyword>
<dbReference type="OrthoDB" id="9770517at2"/>
<dbReference type="EMBL" id="LDJJ01000031">
    <property type="protein sequence ID" value="KRG67454.1"/>
    <property type="molecule type" value="Genomic_DNA"/>
</dbReference>
<feature type="region of interest" description="Disordered" evidence="4">
    <location>
        <begin position="119"/>
        <end position="140"/>
    </location>
</feature>
<protein>
    <submittedName>
        <fullName evidence="5">Transporter</fullName>
    </submittedName>
</protein>
<keyword evidence="2" id="KW-0812">Transmembrane</keyword>
<evidence type="ECO:0000256" key="3">
    <source>
        <dbReference type="SAM" id="Coils"/>
    </source>
</evidence>
<keyword evidence="6" id="KW-1185">Reference proteome</keyword>
<dbReference type="InterPro" id="IPR003423">
    <property type="entry name" value="OMP_efflux"/>
</dbReference>
<keyword evidence="2" id="KW-0449">Lipoprotein</keyword>
<dbReference type="SUPFAM" id="SSF56954">
    <property type="entry name" value="Outer membrane efflux proteins (OEP)"/>
    <property type="match status" value="1"/>
</dbReference>
<feature type="compositionally biased region" description="Low complexity" evidence="4">
    <location>
        <begin position="123"/>
        <end position="132"/>
    </location>
</feature>
<feature type="chain" id="PRO_5005967171" evidence="2">
    <location>
        <begin position="26"/>
        <end position="475"/>
    </location>
</feature>
<comment type="similarity">
    <text evidence="1 2">Belongs to the outer membrane factor (OMF) (TC 1.B.17) family.</text>
</comment>
<dbReference type="PANTHER" id="PTHR30203">
    <property type="entry name" value="OUTER MEMBRANE CATION EFFLUX PROTEIN"/>
    <property type="match status" value="1"/>
</dbReference>
<evidence type="ECO:0000256" key="2">
    <source>
        <dbReference type="RuleBase" id="RU362097"/>
    </source>
</evidence>
<dbReference type="Pfam" id="PF02321">
    <property type="entry name" value="OEP"/>
    <property type="match status" value="2"/>
</dbReference>
<proteinExistence type="inferred from homology"/>
<dbReference type="InterPro" id="IPR010131">
    <property type="entry name" value="MdtP/NodT-like"/>
</dbReference>
<evidence type="ECO:0000256" key="1">
    <source>
        <dbReference type="ARBA" id="ARBA00007613"/>
    </source>
</evidence>
<evidence type="ECO:0000313" key="6">
    <source>
        <dbReference type="Proteomes" id="UP000051863"/>
    </source>
</evidence>
<feature type="signal peptide" evidence="2">
    <location>
        <begin position="1"/>
        <end position="25"/>
    </location>
</feature>
<organism evidence="5 6">
    <name type="scientific">Stenotrophomonas terrae</name>
    <dbReference type="NCBI Taxonomy" id="405446"/>
    <lineage>
        <taxon>Bacteria</taxon>
        <taxon>Pseudomonadati</taxon>
        <taxon>Pseudomonadota</taxon>
        <taxon>Gammaproteobacteria</taxon>
        <taxon>Lysobacterales</taxon>
        <taxon>Lysobacteraceae</taxon>
        <taxon>Stenotrophomonas</taxon>
    </lineage>
</organism>
<keyword evidence="3" id="KW-0175">Coiled coil</keyword>
<dbReference type="GO" id="GO:0009279">
    <property type="term" value="C:cell outer membrane"/>
    <property type="evidence" value="ECO:0007669"/>
    <property type="project" value="UniProtKB-SubCell"/>
</dbReference>
<dbReference type="Proteomes" id="UP000051863">
    <property type="component" value="Unassembled WGS sequence"/>
</dbReference>
<comment type="subcellular location">
    <subcellularLocation>
        <location evidence="2">Cell outer membrane</location>
        <topology evidence="2">Lipid-anchor</topology>
    </subcellularLocation>
</comment>
<evidence type="ECO:0000256" key="4">
    <source>
        <dbReference type="SAM" id="MobiDB-lite"/>
    </source>
</evidence>
<evidence type="ECO:0000313" key="5">
    <source>
        <dbReference type="EMBL" id="KRG67454.1"/>
    </source>
</evidence>